<evidence type="ECO:0000259" key="2">
    <source>
        <dbReference type="Pfam" id="PF22727"/>
    </source>
</evidence>
<sequence length="731" mass="82666">MALFESAIGGVAVSVFDQAIKAGKYAAKEIRGAYSKTQHDQRVIAASKAYIENYLKWQCQIKIMPGLMKEPLDLEKIYTTVKLLDDESRRTFLGLEELEGEYRVRGKRGFGSGQAERLGGMEVANSKQFLMVLGGPGIGKSTFLRKIGLETLKKEGQIQRECIPVFLELKKFREEQIDIKQKIIQEFDKYRFPSAEALVDASLEQGKLLILFDGLDEVPSQTLNYAIEQIEDFVDRYDNNSFVASCRIAAYRSSFRRFTDVTIAEFDNGQIEQFIDRWFGSAEDEALGTAKKYRELLSQDNHEATKELAQTPLLLTFLCLVYDREQTLPSKRSTLYERALNIILHEWSAQKRIKRDPIYEGFHSELEKLLLAKIAYDSFKQDQLFFSKDYVTERITDFLSDTLDAPKYLNADEVLEAIEVQQGILVERATDAYSFSHLTLQEYLAALHVVETQMERELITEHLVDESWREVFLLVSGLMSNRSIQLFTAIDQQARAFIAPYPKLQKFVNWAAVNRVGASELSQRAAMLAIASAVSIGDTKAGGNIDGIPIHYLSKLDRARAIATDIVRASDPGDNTLSIISSANAVPIVRAIVDDIGIGDSISDHSAVGHFNNIHIDVRNAACSEHHLLNTHSLTMISAELSKHISIFPGRDAPFYALDEWVQQLKNIWIVALCLDQESVHFSYEEAEALQKYFYANELLIQCKEAAIRVSRSEWEALERRLLTMDDGAAE</sequence>
<dbReference type="Pfam" id="PF22727">
    <property type="entry name" value="NCH2"/>
    <property type="match status" value="1"/>
</dbReference>
<dbReference type="InterPro" id="IPR054501">
    <property type="entry name" value="NCH2"/>
</dbReference>
<name>A0A2W4U070_9CYAN</name>
<gene>
    <name evidence="3" type="ORF">DCF25_14670</name>
</gene>
<dbReference type="GO" id="GO:0016301">
    <property type="term" value="F:kinase activity"/>
    <property type="evidence" value="ECO:0007669"/>
    <property type="project" value="UniProtKB-KW"/>
</dbReference>
<feature type="domain" description="NACHT conflict system C-terminal helical" evidence="2">
    <location>
        <begin position="659"/>
        <end position="724"/>
    </location>
</feature>
<feature type="domain" description="NACHT" evidence="1">
    <location>
        <begin position="130"/>
        <end position="280"/>
    </location>
</feature>
<evidence type="ECO:0000259" key="1">
    <source>
        <dbReference type="Pfam" id="PF05729"/>
    </source>
</evidence>
<keyword evidence="3" id="KW-0418">Kinase</keyword>
<organism evidence="3 4">
    <name type="scientific">Leptolyngbya foveolarum</name>
    <dbReference type="NCBI Taxonomy" id="47253"/>
    <lineage>
        <taxon>Bacteria</taxon>
        <taxon>Bacillati</taxon>
        <taxon>Cyanobacteriota</taxon>
        <taxon>Cyanophyceae</taxon>
        <taxon>Leptolyngbyales</taxon>
        <taxon>Leptolyngbyaceae</taxon>
        <taxon>Leptolyngbya group</taxon>
        <taxon>Leptolyngbya</taxon>
    </lineage>
</organism>
<dbReference type="SUPFAM" id="SSF52540">
    <property type="entry name" value="P-loop containing nucleoside triphosphate hydrolases"/>
    <property type="match status" value="1"/>
</dbReference>
<reference evidence="4" key="1">
    <citation type="submission" date="2018-04" db="EMBL/GenBank/DDBJ databases">
        <authorList>
            <person name="Cornet L."/>
        </authorList>
    </citation>
    <scope>NUCLEOTIDE SEQUENCE [LARGE SCALE GENOMIC DNA]</scope>
</reference>
<keyword evidence="3" id="KW-0808">Transferase</keyword>
<reference evidence="3 4" key="2">
    <citation type="submission" date="2018-06" db="EMBL/GenBank/DDBJ databases">
        <title>Metagenomic assembly of (sub)arctic Cyanobacteria and their associated microbiome from non-axenic cultures.</title>
        <authorList>
            <person name="Baurain D."/>
        </authorList>
    </citation>
    <scope>NUCLEOTIDE SEQUENCE [LARGE SCALE GENOMIC DNA]</scope>
    <source>
        <strain evidence="3">ULC129bin1</strain>
    </source>
</reference>
<dbReference type="InterPro" id="IPR027417">
    <property type="entry name" value="P-loop_NTPase"/>
</dbReference>
<accession>A0A2W4U070</accession>
<proteinExistence type="predicted"/>
<protein>
    <submittedName>
        <fullName evidence="3">Histidine kinase</fullName>
    </submittedName>
</protein>
<dbReference type="InterPro" id="IPR007111">
    <property type="entry name" value="NACHT_NTPase"/>
</dbReference>
<evidence type="ECO:0000313" key="4">
    <source>
        <dbReference type="Proteomes" id="UP000249354"/>
    </source>
</evidence>
<dbReference type="Pfam" id="PF05729">
    <property type="entry name" value="NACHT"/>
    <property type="match status" value="1"/>
</dbReference>
<dbReference type="PANTHER" id="PTHR46844:SF1">
    <property type="entry name" value="SLR5058 PROTEIN"/>
    <property type="match status" value="1"/>
</dbReference>
<dbReference type="Gene3D" id="3.40.50.300">
    <property type="entry name" value="P-loop containing nucleotide triphosphate hydrolases"/>
    <property type="match status" value="1"/>
</dbReference>
<dbReference type="AlphaFoldDB" id="A0A2W4U070"/>
<comment type="caution">
    <text evidence="3">The sequence shown here is derived from an EMBL/GenBank/DDBJ whole genome shotgun (WGS) entry which is preliminary data.</text>
</comment>
<dbReference type="EMBL" id="QBMC01000105">
    <property type="protein sequence ID" value="PZO14656.1"/>
    <property type="molecule type" value="Genomic_DNA"/>
</dbReference>
<dbReference type="PANTHER" id="PTHR46844">
    <property type="entry name" value="SLR5058 PROTEIN"/>
    <property type="match status" value="1"/>
</dbReference>
<evidence type="ECO:0000313" key="3">
    <source>
        <dbReference type="EMBL" id="PZO14656.1"/>
    </source>
</evidence>
<dbReference type="Proteomes" id="UP000249354">
    <property type="component" value="Unassembled WGS sequence"/>
</dbReference>